<protein>
    <submittedName>
        <fullName evidence="2">Uncharacterized protein</fullName>
    </submittedName>
</protein>
<feature type="region of interest" description="Disordered" evidence="1">
    <location>
        <begin position="347"/>
        <end position="388"/>
    </location>
</feature>
<dbReference type="VEuPathDB" id="VectorBase:BGLB029775"/>
<evidence type="ECO:0000313" key="2">
    <source>
        <dbReference type="EnsemblMetazoa" id="BGLB029775-PA"/>
    </source>
</evidence>
<reference evidence="2" key="1">
    <citation type="submission" date="2020-05" db="UniProtKB">
        <authorList>
            <consortium name="EnsemblMetazoa"/>
        </authorList>
    </citation>
    <scope>IDENTIFICATION</scope>
    <source>
        <strain evidence="2">BB02</strain>
    </source>
</reference>
<accession>A0A2C9LD58</accession>
<feature type="compositionally biased region" description="Polar residues" evidence="1">
    <location>
        <begin position="486"/>
        <end position="513"/>
    </location>
</feature>
<dbReference type="Proteomes" id="UP000076420">
    <property type="component" value="Unassembled WGS sequence"/>
</dbReference>
<dbReference type="OrthoDB" id="6430388at2759"/>
<evidence type="ECO:0000256" key="1">
    <source>
        <dbReference type="SAM" id="MobiDB-lite"/>
    </source>
</evidence>
<organism evidence="2 3">
    <name type="scientific">Biomphalaria glabrata</name>
    <name type="common">Bloodfluke planorb</name>
    <name type="synonym">Freshwater snail</name>
    <dbReference type="NCBI Taxonomy" id="6526"/>
    <lineage>
        <taxon>Eukaryota</taxon>
        <taxon>Metazoa</taxon>
        <taxon>Spiralia</taxon>
        <taxon>Lophotrochozoa</taxon>
        <taxon>Mollusca</taxon>
        <taxon>Gastropoda</taxon>
        <taxon>Heterobranchia</taxon>
        <taxon>Euthyneura</taxon>
        <taxon>Panpulmonata</taxon>
        <taxon>Hygrophila</taxon>
        <taxon>Lymnaeoidea</taxon>
        <taxon>Planorbidae</taxon>
        <taxon>Biomphalaria</taxon>
    </lineage>
</organism>
<dbReference type="VEuPathDB" id="VectorBase:BGLAX_032341"/>
<feature type="region of interest" description="Disordered" evidence="1">
    <location>
        <begin position="486"/>
        <end position="524"/>
    </location>
</feature>
<gene>
    <name evidence="2" type="primary">106054078</name>
</gene>
<proteinExistence type="predicted"/>
<dbReference type="KEGG" id="bgt:106054078"/>
<name>A0A2C9LD58_BIOGL</name>
<evidence type="ECO:0000313" key="3">
    <source>
        <dbReference type="Proteomes" id="UP000076420"/>
    </source>
</evidence>
<dbReference type="EnsemblMetazoa" id="BGLB029775-RA">
    <property type="protein sequence ID" value="BGLB029775-PA"/>
    <property type="gene ID" value="BGLB029775"/>
</dbReference>
<sequence length="706" mass="78312">MNWVGGARNRLKGTHKNDMRLQKVVLIKIYPEYFERKRLGLQLNSSSAKTNVESGKSVPKKSKISQDIISFQRQCKMSAANALDMNPNYRRVNLNSRSQGVNKFGVNTVHLPLSPVDRPSRLQLASPSGAIMKSSKGYTYPGLVMSSSRTNTAQVDLFGEPVLKPYRSATVYRSSSPQDTHGSEYFFSKNAANETSNKMKLYSPKDKRSFETLFNSEHDTVPTSLYNTSFNNDETSLFNTIYSPEQASRYPCHSGFPNLNSQPVLVNSYCYEPEPNYKRNCSAHCCPVEMFSAQTPAHFTHASFGEDKTNFSVQIVPSPESQEELSSETSTLNWSHVGHEDFSHLEFPEEQSDQLETSSKPYKHRQAKTTNSFERDESLWGNENSQPRMTSIKETHRRQNKSMLPRNWQLYQPEITPSRSTIYGENMATSSFVVSSGLDFTPDVRLKRNGTYSPVSSNSTPIYLRRDDEGFKSGLSTCNVVESSTLNTLTSSPEDPTQSLKDTSAPNIFPSSGSGDGHKVKPGLRIRKASDCDRRIRDKTCTPVSSETVQHVPTYTHRTDATPHLVDSMSKLGETNAHVSTIHQSSLKEQVKFSQTSSLILLTPPEPRSCQSSDHCNSVITSPRDQAKVEVGQVTSGADVADDDVQRSQSVVVASEGVNVASFKSESTQTTIQVFKDAANSPIRGLVATQQVSSNSLEDGLISSSV</sequence>
<dbReference type="AlphaFoldDB" id="A0A2C9LD58"/>